<keyword evidence="7 8" id="KW-0472">Membrane</keyword>
<evidence type="ECO:0000256" key="7">
    <source>
        <dbReference type="ARBA" id="ARBA00023136"/>
    </source>
</evidence>
<keyword evidence="3" id="KW-0328">Glycosyltransferase</keyword>
<evidence type="ECO:0000256" key="5">
    <source>
        <dbReference type="ARBA" id="ARBA00022692"/>
    </source>
</evidence>
<feature type="transmembrane region" description="Helical" evidence="8">
    <location>
        <begin position="325"/>
        <end position="347"/>
    </location>
</feature>
<keyword evidence="4" id="KW-0808">Transferase</keyword>
<dbReference type="EMBL" id="PPXD01000021">
    <property type="protein sequence ID" value="POH64074.1"/>
    <property type="molecule type" value="Genomic_DNA"/>
</dbReference>
<keyword evidence="5 8" id="KW-0812">Transmembrane</keyword>
<feature type="transmembrane region" description="Helical" evidence="8">
    <location>
        <begin position="378"/>
        <end position="397"/>
    </location>
</feature>
<dbReference type="InterPro" id="IPR050297">
    <property type="entry name" value="LipidA_mod_glycosyltrf_83"/>
</dbReference>
<keyword evidence="10" id="KW-1185">Reference proteome</keyword>
<dbReference type="PANTHER" id="PTHR33908">
    <property type="entry name" value="MANNOSYLTRANSFERASE YKCB-RELATED"/>
    <property type="match status" value="1"/>
</dbReference>
<comment type="caution">
    <text evidence="9">The sequence shown here is derived from an EMBL/GenBank/DDBJ whole genome shotgun (WGS) entry which is preliminary data.</text>
</comment>
<feature type="transmembrane region" description="Helical" evidence="8">
    <location>
        <begin position="353"/>
        <end position="371"/>
    </location>
</feature>
<name>A0A2S3ZCJ6_9MICO</name>
<proteinExistence type="predicted"/>
<evidence type="ECO:0000256" key="3">
    <source>
        <dbReference type="ARBA" id="ARBA00022676"/>
    </source>
</evidence>
<dbReference type="Proteomes" id="UP000237340">
    <property type="component" value="Unassembled WGS sequence"/>
</dbReference>
<feature type="transmembrane region" description="Helical" evidence="8">
    <location>
        <begin position="129"/>
        <end position="148"/>
    </location>
</feature>
<dbReference type="GO" id="GO:0005886">
    <property type="term" value="C:plasma membrane"/>
    <property type="evidence" value="ECO:0007669"/>
    <property type="project" value="UniProtKB-SubCell"/>
</dbReference>
<keyword evidence="2" id="KW-1003">Cell membrane</keyword>
<evidence type="ECO:0000256" key="4">
    <source>
        <dbReference type="ARBA" id="ARBA00022679"/>
    </source>
</evidence>
<evidence type="ECO:0000313" key="10">
    <source>
        <dbReference type="Proteomes" id="UP000237340"/>
    </source>
</evidence>
<evidence type="ECO:0000256" key="6">
    <source>
        <dbReference type="ARBA" id="ARBA00022989"/>
    </source>
</evidence>
<evidence type="ECO:0000256" key="8">
    <source>
        <dbReference type="SAM" id="Phobius"/>
    </source>
</evidence>
<feature type="transmembrane region" description="Helical" evidence="8">
    <location>
        <begin position="262"/>
        <end position="282"/>
    </location>
</feature>
<accession>A0A2S3ZCJ6</accession>
<dbReference type="GO" id="GO:0016763">
    <property type="term" value="F:pentosyltransferase activity"/>
    <property type="evidence" value="ECO:0007669"/>
    <property type="project" value="TreeGrafter"/>
</dbReference>
<evidence type="ECO:0000256" key="2">
    <source>
        <dbReference type="ARBA" id="ARBA00022475"/>
    </source>
</evidence>
<sequence length="533" mass="57852">MGERSTMTAPTTTLRRAPIRTMRIPVRSSGRDALLVGLFGTLLTLAWSWQPSLWFDEAATVSATMRSWPELGRMLVSIDAVHGLYYAGMHLWLDLVGYSPFALRLPSAVCVGVAAALTVILVRSRAGRRAAILAGVAFCLLPRVTWMGAEGRSYALTAALAVALTLIFLAAWRRGPAPRRIRVLWWTLYGAVAVVSTVTFIYLAFLVGAHGLTALWTVWAGRRRNRAARASLFGWIVASLAAGALLVPFALAVVGQSGQVSWIAPISWGSWNGVFVTQWFYLNRPFAVAGWALMVVGVVALVVAARRTRATGFAVSQEQSRNPSLLAIAVPWLVVPTLGVIVASAMATPLYSPRYLTFSAPAVAILIGVALDLLRRRWLIVTALVALAGLAAPQFVAQRQPEAKQNSSWSEVADLISTERAARPDDTAAIIYGPVRQHPAATTRVIAYSYPDAFEGLIDVKLKTPAAQTGGLWETRYPLDAVTDRFDGVDAVWLVTSDKQDWRPSVTAKLGTLGYALDEEWGLTGVNVLRYVR</sequence>
<feature type="transmembrane region" description="Helical" evidence="8">
    <location>
        <begin position="232"/>
        <end position="255"/>
    </location>
</feature>
<comment type="subcellular location">
    <subcellularLocation>
        <location evidence="1">Cell membrane</location>
        <topology evidence="1">Multi-pass membrane protein</topology>
    </subcellularLocation>
</comment>
<reference evidence="9 10" key="1">
    <citation type="submission" date="2018-01" db="EMBL/GenBank/DDBJ databases">
        <title>Cryobacterium sp. nov., from glaciers in China.</title>
        <authorList>
            <person name="Liu Q."/>
            <person name="Xin Y.-H."/>
        </authorList>
    </citation>
    <scope>NUCLEOTIDE SEQUENCE [LARGE SCALE GENOMIC DNA]</scope>
    <source>
        <strain evidence="9 10">TMN-42</strain>
    </source>
</reference>
<evidence type="ECO:0000256" key="1">
    <source>
        <dbReference type="ARBA" id="ARBA00004651"/>
    </source>
</evidence>
<feature type="transmembrane region" description="Helical" evidence="8">
    <location>
        <begin position="154"/>
        <end position="172"/>
    </location>
</feature>
<protein>
    <submittedName>
        <fullName evidence="9">Uncharacterized protein</fullName>
    </submittedName>
</protein>
<organism evidence="9 10">
    <name type="scientific">Cryobacterium zongtaii</name>
    <dbReference type="NCBI Taxonomy" id="1259217"/>
    <lineage>
        <taxon>Bacteria</taxon>
        <taxon>Bacillati</taxon>
        <taxon>Actinomycetota</taxon>
        <taxon>Actinomycetes</taxon>
        <taxon>Micrococcales</taxon>
        <taxon>Microbacteriaceae</taxon>
        <taxon>Cryobacterium</taxon>
    </lineage>
</organism>
<dbReference type="AlphaFoldDB" id="A0A2S3ZCJ6"/>
<keyword evidence="6 8" id="KW-1133">Transmembrane helix</keyword>
<dbReference type="GO" id="GO:0010041">
    <property type="term" value="P:response to iron(III) ion"/>
    <property type="evidence" value="ECO:0007669"/>
    <property type="project" value="TreeGrafter"/>
</dbReference>
<gene>
    <name evidence="9" type="ORF">C3B61_13395</name>
</gene>
<feature type="transmembrane region" description="Helical" evidence="8">
    <location>
        <begin position="184"/>
        <end position="212"/>
    </location>
</feature>
<dbReference type="GO" id="GO:0009103">
    <property type="term" value="P:lipopolysaccharide biosynthetic process"/>
    <property type="evidence" value="ECO:0007669"/>
    <property type="project" value="UniProtKB-ARBA"/>
</dbReference>
<dbReference type="PANTHER" id="PTHR33908:SF3">
    <property type="entry name" value="UNDECAPRENYL PHOSPHATE-ALPHA-4-AMINO-4-DEOXY-L-ARABINOSE ARABINOSYL TRANSFERASE"/>
    <property type="match status" value="1"/>
</dbReference>
<evidence type="ECO:0000313" key="9">
    <source>
        <dbReference type="EMBL" id="POH64074.1"/>
    </source>
</evidence>
<feature type="transmembrane region" description="Helical" evidence="8">
    <location>
        <begin position="101"/>
        <end position="122"/>
    </location>
</feature>
<feature type="transmembrane region" description="Helical" evidence="8">
    <location>
        <begin position="288"/>
        <end position="305"/>
    </location>
</feature>